<reference evidence="2" key="1">
    <citation type="submission" date="2020-12" db="EMBL/GenBank/DDBJ databases">
        <title>Oil enriched cultivation method for isolating marine PHA-producing bacteria.</title>
        <authorList>
            <person name="Zheng W."/>
            <person name="Yu S."/>
            <person name="Huang Y."/>
        </authorList>
    </citation>
    <scope>NUCLEOTIDE SEQUENCE</scope>
    <source>
        <strain evidence="2">SY-2-12</strain>
    </source>
</reference>
<dbReference type="Proteomes" id="UP000664096">
    <property type="component" value="Unassembled WGS sequence"/>
</dbReference>
<evidence type="ECO:0000256" key="1">
    <source>
        <dbReference type="SAM" id="MobiDB-lite"/>
    </source>
</evidence>
<organism evidence="2 3">
    <name type="scientific">Roseibium aggregatum</name>
    <dbReference type="NCBI Taxonomy" id="187304"/>
    <lineage>
        <taxon>Bacteria</taxon>
        <taxon>Pseudomonadati</taxon>
        <taxon>Pseudomonadota</taxon>
        <taxon>Alphaproteobacteria</taxon>
        <taxon>Hyphomicrobiales</taxon>
        <taxon>Stappiaceae</taxon>
        <taxon>Roseibium</taxon>
    </lineage>
</organism>
<feature type="region of interest" description="Disordered" evidence="1">
    <location>
        <begin position="102"/>
        <end position="143"/>
    </location>
</feature>
<evidence type="ECO:0000313" key="2">
    <source>
        <dbReference type="EMBL" id="MBN9670743.1"/>
    </source>
</evidence>
<dbReference type="EMBL" id="JAEKJZ010000001">
    <property type="protein sequence ID" value="MBN9670743.1"/>
    <property type="molecule type" value="Genomic_DNA"/>
</dbReference>
<dbReference type="RefSeq" id="WP_207140267.1">
    <property type="nucleotide sequence ID" value="NZ_JAEKJZ010000001.1"/>
</dbReference>
<accession>A0A939ED26</accession>
<evidence type="ECO:0000313" key="3">
    <source>
        <dbReference type="Proteomes" id="UP000664096"/>
    </source>
</evidence>
<gene>
    <name evidence="2" type="ORF">JF539_10375</name>
</gene>
<comment type="caution">
    <text evidence="2">The sequence shown here is derived from an EMBL/GenBank/DDBJ whole genome shotgun (WGS) entry which is preliminary data.</text>
</comment>
<dbReference type="AlphaFoldDB" id="A0A939ED26"/>
<name>A0A939ED26_9HYPH</name>
<protein>
    <submittedName>
        <fullName evidence="2">Uncharacterized protein</fullName>
    </submittedName>
</protein>
<sequence length="143" mass="14543">MSAAALFVGLSPTEAADLQGVDCASYARAYADAHVTSDPGNLSVADGGMRGAVIGGAWEGPGGARRGAAAGAALSVLDSLGNYPSGWRGLYDMAYRMCRNSQSSVTHRPTTLGDPSYRPAQPPFGSLEPPAPPLPTAPLAPSR</sequence>
<proteinExistence type="predicted"/>
<feature type="compositionally biased region" description="Pro residues" evidence="1">
    <location>
        <begin position="129"/>
        <end position="143"/>
    </location>
</feature>